<reference evidence="2" key="1">
    <citation type="journal article" date="2015" name="Nature">
        <title>Complex archaea that bridge the gap between prokaryotes and eukaryotes.</title>
        <authorList>
            <person name="Spang A."/>
            <person name="Saw J.H."/>
            <person name="Jorgensen S.L."/>
            <person name="Zaremba-Niedzwiedzka K."/>
            <person name="Martijn J."/>
            <person name="Lind A.E."/>
            <person name="van Eijk R."/>
            <person name="Schleper C."/>
            <person name="Guy L."/>
            <person name="Ettema T.J."/>
        </authorList>
    </citation>
    <scope>NUCLEOTIDE SEQUENCE</scope>
</reference>
<proteinExistence type="predicted"/>
<sequence length="69" mass="7826">MDKRCPFCEYKFTPSVENVPHIDIKNDGTRILKKPIHKVATCTKCEAQGPPSETKKGAIKAWNRREVGK</sequence>
<comment type="caution">
    <text evidence="2">The sequence shown here is derived from an EMBL/GenBank/DDBJ whole genome shotgun (WGS) entry which is preliminary data.</text>
</comment>
<dbReference type="AlphaFoldDB" id="A0A0F9JWS0"/>
<protein>
    <submittedName>
        <fullName evidence="2">Uncharacterized protein</fullName>
    </submittedName>
</protein>
<feature type="region of interest" description="Disordered" evidence="1">
    <location>
        <begin position="47"/>
        <end position="69"/>
    </location>
</feature>
<accession>A0A0F9JWS0</accession>
<name>A0A0F9JWS0_9ZZZZ</name>
<evidence type="ECO:0000313" key="2">
    <source>
        <dbReference type="EMBL" id="KKM74173.1"/>
    </source>
</evidence>
<gene>
    <name evidence="2" type="ORF">LCGC14_1403080</name>
</gene>
<evidence type="ECO:0000256" key="1">
    <source>
        <dbReference type="SAM" id="MobiDB-lite"/>
    </source>
</evidence>
<organism evidence="2">
    <name type="scientific">marine sediment metagenome</name>
    <dbReference type="NCBI Taxonomy" id="412755"/>
    <lineage>
        <taxon>unclassified sequences</taxon>
        <taxon>metagenomes</taxon>
        <taxon>ecological metagenomes</taxon>
    </lineage>
</organism>
<dbReference type="EMBL" id="LAZR01009183">
    <property type="protein sequence ID" value="KKM74173.1"/>
    <property type="molecule type" value="Genomic_DNA"/>
</dbReference>